<evidence type="ECO:0000256" key="2">
    <source>
        <dbReference type="SAM" id="SignalP"/>
    </source>
</evidence>
<organism evidence="3">
    <name type="scientific">Odontella aurita</name>
    <dbReference type="NCBI Taxonomy" id="265563"/>
    <lineage>
        <taxon>Eukaryota</taxon>
        <taxon>Sar</taxon>
        <taxon>Stramenopiles</taxon>
        <taxon>Ochrophyta</taxon>
        <taxon>Bacillariophyta</taxon>
        <taxon>Mediophyceae</taxon>
        <taxon>Biddulphiophycidae</taxon>
        <taxon>Eupodiscales</taxon>
        <taxon>Odontellaceae</taxon>
        <taxon>Odontella</taxon>
    </lineage>
</organism>
<accession>A0A7S4KD46</accession>
<name>A0A7S4KD46_9STRA</name>
<protein>
    <submittedName>
        <fullName evidence="3">Uncharacterized protein</fullName>
    </submittedName>
</protein>
<sequence>MNAIRQCLLLCALLSTMIAFAASLVSVTRCSFLEARAELNGYDVGPKVGVGFDGFQLGGQGHCFEYPNGNDFGLYFRAPRAMSITAAALGGASLLILLVATLFPPPRVVMKTVGWALLLAAVLQGVSMEVVFLSDVCTTSEALELYGANYLNMAVSCALTRGSRLAIVAAVFWFQSSVLTFCLPEAGGDSTATYTSLR</sequence>
<keyword evidence="1" id="KW-0472">Membrane</keyword>
<evidence type="ECO:0000256" key="1">
    <source>
        <dbReference type="SAM" id="Phobius"/>
    </source>
</evidence>
<keyword evidence="2" id="KW-0732">Signal</keyword>
<reference evidence="3" key="1">
    <citation type="submission" date="2021-01" db="EMBL/GenBank/DDBJ databases">
        <authorList>
            <person name="Corre E."/>
            <person name="Pelletier E."/>
            <person name="Niang G."/>
            <person name="Scheremetjew M."/>
            <person name="Finn R."/>
            <person name="Kale V."/>
            <person name="Holt S."/>
            <person name="Cochrane G."/>
            <person name="Meng A."/>
            <person name="Brown T."/>
            <person name="Cohen L."/>
        </authorList>
    </citation>
    <scope>NUCLEOTIDE SEQUENCE</scope>
    <source>
        <strain evidence="3">Isolate 1302-5</strain>
    </source>
</reference>
<dbReference type="AlphaFoldDB" id="A0A7S4KD46"/>
<gene>
    <name evidence="3" type="ORF">OAUR00152_LOCUS43340</name>
</gene>
<keyword evidence="1" id="KW-1133">Transmembrane helix</keyword>
<feature type="transmembrane region" description="Helical" evidence="1">
    <location>
        <begin position="81"/>
        <end position="103"/>
    </location>
</feature>
<feature type="signal peptide" evidence="2">
    <location>
        <begin position="1"/>
        <end position="23"/>
    </location>
</feature>
<keyword evidence="1" id="KW-0812">Transmembrane</keyword>
<feature type="chain" id="PRO_5031321610" evidence="2">
    <location>
        <begin position="24"/>
        <end position="198"/>
    </location>
</feature>
<proteinExistence type="predicted"/>
<evidence type="ECO:0000313" key="3">
    <source>
        <dbReference type="EMBL" id="CAE2291271.1"/>
    </source>
</evidence>
<dbReference type="EMBL" id="HBKQ01063561">
    <property type="protein sequence ID" value="CAE2291271.1"/>
    <property type="molecule type" value="Transcribed_RNA"/>
</dbReference>